<dbReference type="Gene3D" id="1.20.910.10">
    <property type="entry name" value="Heme oxygenase-like"/>
    <property type="match status" value="1"/>
</dbReference>
<sequence length="259" mass="29759">MVFFRSFNLHLAFLTFFFLLALIPAIRADDEKPFTQAFIEENQDVITAFTHRNPYLNSIANGTATKAEFERDIIQGHRWLYLWARSLGYALTRAPVPVPKDWGFGDVPDEFFIDILCQIVNSVEEYASLLKGLAKKHNFDIYGEPISAAAQEDGDFIIKVAKKLPFETYIAENWAGVRFVYDGFTIVQEAIKKNGYKYEFQDYIDIISSPSFKNSSDQFELLTNTIYKSKKVDRKLATEIVREHIKRDNALLADNVNAK</sequence>
<name>A0A9N9FFU1_9GLOM</name>
<gene>
    <name evidence="2" type="ORF">AMORRO_LOCUS4757</name>
</gene>
<keyword evidence="1" id="KW-0732">Signal</keyword>
<reference evidence="2" key="1">
    <citation type="submission" date="2021-06" db="EMBL/GenBank/DDBJ databases">
        <authorList>
            <person name="Kallberg Y."/>
            <person name="Tangrot J."/>
            <person name="Rosling A."/>
        </authorList>
    </citation>
    <scope>NUCLEOTIDE SEQUENCE</scope>
    <source>
        <strain evidence="2">CL551</strain>
    </source>
</reference>
<keyword evidence="3" id="KW-1185">Reference proteome</keyword>
<dbReference type="EMBL" id="CAJVPV010002676">
    <property type="protein sequence ID" value="CAG8532848.1"/>
    <property type="molecule type" value="Genomic_DNA"/>
</dbReference>
<dbReference type="Proteomes" id="UP000789342">
    <property type="component" value="Unassembled WGS sequence"/>
</dbReference>
<evidence type="ECO:0000313" key="2">
    <source>
        <dbReference type="EMBL" id="CAG8532848.1"/>
    </source>
</evidence>
<dbReference type="SUPFAM" id="SSF48613">
    <property type="entry name" value="Heme oxygenase-like"/>
    <property type="match status" value="1"/>
</dbReference>
<evidence type="ECO:0000313" key="3">
    <source>
        <dbReference type="Proteomes" id="UP000789342"/>
    </source>
</evidence>
<evidence type="ECO:0000256" key="1">
    <source>
        <dbReference type="SAM" id="SignalP"/>
    </source>
</evidence>
<proteinExistence type="predicted"/>
<dbReference type="OrthoDB" id="10419575at2759"/>
<comment type="caution">
    <text evidence="2">The sequence shown here is derived from an EMBL/GenBank/DDBJ whole genome shotgun (WGS) entry which is preliminary data.</text>
</comment>
<organism evidence="2 3">
    <name type="scientific">Acaulospora morrowiae</name>
    <dbReference type="NCBI Taxonomy" id="94023"/>
    <lineage>
        <taxon>Eukaryota</taxon>
        <taxon>Fungi</taxon>
        <taxon>Fungi incertae sedis</taxon>
        <taxon>Mucoromycota</taxon>
        <taxon>Glomeromycotina</taxon>
        <taxon>Glomeromycetes</taxon>
        <taxon>Diversisporales</taxon>
        <taxon>Acaulosporaceae</taxon>
        <taxon>Acaulospora</taxon>
    </lineage>
</organism>
<feature type="chain" id="PRO_5040488977" evidence="1">
    <location>
        <begin position="29"/>
        <end position="259"/>
    </location>
</feature>
<accession>A0A9N9FFU1</accession>
<protein>
    <submittedName>
        <fullName evidence="2">5061_t:CDS:1</fullName>
    </submittedName>
</protein>
<dbReference type="AlphaFoldDB" id="A0A9N9FFU1"/>
<dbReference type="InterPro" id="IPR016084">
    <property type="entry name" value="Haem_Oase-like_multi-hlx"/>
</dbReference>
<feature type="signal peptide" evidence="1">
    <location>
        <begin position="1"/>
        <end position="28"/>
    </location>
</feature>